<feature type="region of interest" description="Disordered" evidence="1">
    <location>
        <begin position="49"/>
        <end position="69"/>
    </location>
</feature>
<dbReference type="RefSeq" id="WP_089901123.1">
    <property type="nucleotide sequence ID" value="NZ_FOJG01000002.1"/>
</dbReference>
<dbReference type="STRING" id="29529.SAMN04488122_5687"/>
<sequence length="69" mass="8051">MKANFKTTAMQWWQKDKLLICLFAAFLTVLLLSNHYGYRICNCTSTEKWEPGGTRNSRSHGGVNHFYHK</sequence>
<dbReference type="OrthoDB" id="677125at2"/>
<dbReference type="AlphaFoldDB" id="A0A1I0SD10"/>
<evidence type="ECO:0000256" key="1">
    <source>
        <dbReference type="SAM" id="MobiDB-lite"/>
    </source>
</evidence>
<protein>
    <submittedName>
        <fullName evidence="2">Uncharacterized protein</fullName>
    </submittedName>
</protein>
<evidence type="ECO:0000313" key="3">
    <source>
        <dbReference type="Proteomes" id="UP000199310"/>
    </source>
</evidence>
<gene>
    <name evidence="2" type="ORF">SAMN04488122_5687</name>
</gene>
<name>A0A1I0SD10_9BACT</name>
<evidence type="ECO:0000313" key="2">
    <source>
        <dbReference type="EMBL" id="SEW53796.1"/>
    </source>
</evidence>
<reference evidence="3" key="1">
    <citation type="submission" date="2016-10" db="EMBL/GenBank/DDBJ databases">
        <authorList>
            <person name="Varghese N."/>
            <person name="Submissions S."/>
        </authorList>
    </citation>
    <scope>NUCLEOTIDE SEQUENCE [LARGE SCALE GENOMIC DNA]</scope>
    <source>
        <strain evidence="3">DSM 3695</strain>
    </source>
</reference>
<dbReference type="Proteomes" id="UP000199310">
    <property type="component" value="Unassembled WGS sequence"/>
</dbReference>
<proteinExistence type="predicted"/>
<accession>A0A1I0SD10</accession>
<keyword evidence="3" id="KW-1185">Reference proteome</keyword>
<organism evidence="2 3">
    <name type="scientific">Chitinophaga arvensicola</name>
    <dbReference type="NCBI Taxonomy" id="29529"/>
    <lineage>
        <taxon>Bacteria</taxon>
        <taxon>Pseudomonadati</taxon>
        <taxon>Bacteroidota</taxon>
        <taxon>Chitinophagia</taxon>
        <taxon>Chitinophagales</taxon>
        <taxon>Chitinophagaceae</taxon>
        <taxon>Chitinophaga</taxon>
    </lineage>
</organism>
<dbReference type="EMBL" id="FOJG01000002">
    <property type="protein sequence ID" value="SEW53796.1"/>
    <property type="molecule type" value="Genomic_DNA"/>
</dbReference>